<protein>
    <recommendedName>
        <fullName evidence="4">Pentapeptide repeat-containing protein</fullName>
    </recommendedName>
</protein>
<reference evidence="2 3" key="1">
    <citation type="submission" date="2016-10" db="EMBL/GenBank/DDBJ databases">
        <title>Comparative genomics uncovers the prolific and rare metabolic potential of the cyanobacterial genus Moorea.</title>
        <authorList>
            <person name="Leao T."/>
            <person name="Castelao G."/>
            <person name="Korobeynikov A."/>
            <person name="Monroe E.A."/>
            <person name="Podell S."/>
            <person name="Glukhov E."/>
            <person name="Allen E."/>
            <person name="Gerwick W.H."/>
            <person name="Gerwick L."/>
        </authorList>
    </citation>
    <scope>NUCLEOTIDE SEQUENCE [LARGE SCALE GENOMIC DNA]</scope>
    <source>
        <strain evidence="2 3">PNG5-198</strain>
    </source>
</reference>
<evidence type="ECO:0000313" key="2">
    <source>
        <dbReference type="EMBL" id="OLT56112.1"/>
    </source>
</evidence>
<dbReference type="Gene3D" id="2.160.20.80">
    <property type="entry name" value="E3 ubiquitin-protein ligase SopA"/>
    <property type="match status" value="1"/>
</dbReference>
<dbReference type="InterPro" id="IPR001646">
    <property type="entry name" value="5peptide_repeat"/>
</dbReference>
<keyword evidence="1" id="KW-0677">Repeat</keyword>
<dbReference type="Pfam" id="PF00805">
    <property type="entry name" value="Pentapeptide"/>
    <property type="match status" value="3"/>
</dbReference>
<dbReference type="Proteomes" id="UP000186657">
    <property type="component" value="Unassembled WGS sequence"/>
</dbReference>
<dbReference type="SUPFAM" id="SSF141571">
    <property type="entry name" value="Pentapeptide repeat-like"/>
    <property type="match status" value="1"/>
</dbReference>
<comment type="caution">
    <text evidence="2">The sequence shown here is derived from an EMBL/GenBank/DDBJ whole genome shotgun (WGS) entry which is preliminary data.</text>
</comment>
<dbReference type="PANTHER" id="PTHR47485">
    <property type="entry name" value="THYLAKOID LUMENAL 17.4 KDA PROTEIN, CHLOROPLASTIC"/>
    <property type="match status" value="1"/>
</dbReference>
<evidence type="ECO:0008006" key="4">
    <source>
        <dbReference type="Google" id="ProtNLM"/>
    </source>
</evidence>
<dbReference type="PANTHER" id="PTHR47485:SF1">
    <property type="entry name" value="THYLAKOID LUMENAL 17.4 KDA PROTEIN, CHLOROPLASTIC"/>
    <property type="match status" value="1"/>
</dbReference>
<organism evidence="2 3">
    <name type="scientific">Moorena bouillonii PNG</name>
    <dbReference type="NCBI Taxonomy" id="568701"/>
    <lineage>
        <taxon>Bacteria</taxon>
        <taxon>Bacillati</taxon>
        <taxon>Cyanobacteriota</taxon>
        <taxon>Cyanophyceae</taxon>
        <taxon>Coleofasciculales</taxon>
        <taxon>Coleofasciculaceae</taxon>
        <taxon>Moorena</taxon>
    </lineage>
</organism>
<dbReference type="EMBL" id="MKZS01000002">
    <property type="protein sequence ID" value="OLT56112.1"/>
    <property type="molecule type" value="Genomic_DNA"/>
</dbReference>
<evidence type="ECO:0000313" key="3">
    <source>
        <dbReference type="Proteomes" id="UP000186657"/>
    </source>
</evidence>
<name>A0A1U7MVB1_9CYAN</name>
<evidence type="ECO:0000256" key="1">
    <source>
        <dbReference type="ARBA" id="ARBA00022737"/>
    </source>
</evidence>
<sequence>MTPKLRSANLYKANLSRVNLSKTDLCGCYLGRANLSGANPSLAEFRNADLSQADLRGADLSWADLSKADLSLANLSKADLSGANFHKADLTKTDLSGADLSGTDLSEANLTKADLREAYLIRTQALDCNFTEVIFTGACLEDWKINQGTKLKHVICEYAYLKYDYTQDKFIERRPKNETQNFAPGEFTCLFQKALETVDLTFSNGIDWKAFLLSFQQLREEYGEEYLSIQAIEKKSSGSFLIRLEVPLDASKAEIERQAKTLYDTKLSTLEGIYRAELKASHDQLASSRQRSANLWEIVKQQANKPII</sequence>
<dbReference type="AlphaFoldDB" id="A0A1U7MVB1"/>
<dbReference type="RefSeq" id="WP_075906774.1">
    <property type="nucleotide sequence ID" value="NZ_MKZS01000002.1"/>
</dbReference>
<accession>A0A1U7MVB1</accession>
<proteinExistence type="predicted"/>
<gene>
    <name evidence="2" type="ORF">BJP37_32315</name>
</gene>
<keyword evidence="3" id="KW-1185">Reference proteome</keyword>